<name>A0A4P7W7L2_9BACT</name>
<evidence type="ECO:0000313" key="1">
    <source>
        <dbReference type="EMBL" id="QCD43435.1"/>
    </source>
</evidence>
<dbReference type="KEGG" id="ddb:E7747_14915"/>
<dbReference type="Proteomes" id="UP000297149">
    <property type="component" value="Chromosome"/>
</dbReference>
<dbReference type="EMBL" id="CP039396">
    <property type="protein sequence ID" value="QCD43435.1"/>
    <property type="molecule type" value="Genomic_DNA"/>
</dbReference>
<reference evidence="2" key="1">
    <citation type="submission" date="2019-02" db="EMBL/GenBank/DDBJ databases">
        <title>Isolation and identification of novel species under the genus Muribaculum.</title>
        <authorList>
            <person name="Miyake S."/>
            <person name="Ding Y."/>
            <person name="Low A."/>
            <person name="Soh M."/>
            <person name="Seedorf H."/>
        </authorList>
    </citation>
    <scope>NUCLEOTIDE SEQUENCE [LARGE SCALE GENOMIC DNA]</scope>
    <source>
        <strain evidence="2">H5</strain>
    </source>
</reference>
<evidence type="ECO:0000313" key="2">
    <source>
        <dbReference type="Proteomes" id="UP000297149"/>
    </source>
</evidence>
<organism evidence="1 2">
    <name type="scientific">Duncaniella dubosii</name>
    <dbReference type="NCBI Taxonomy" id="2518971"/>
    <lineage>
        <taxon>Bacteria</taxon>
        <taxon>Pseudomonadati</taxon>
        <taxon>Bacteroidota</taxon>
        <taxon>Bacteroidia</taxon>
        <taxon>Bacteroidales</taxon>
        <taxon>Muribaculaceae</taxon>
        <taxon>Duncaniella</taxon>
    </lineage>
</organism>
<sequence>MDQTVRQRNLNTGGTASIIAVAVPHFMFNLNGGFDAQWQQAKTELNLAENLTSGNQRTWQLGANITPKFFLHYGQRFQWLIYMPVGFEYYTSTDGEWEYDKMFFSFKPYTNLTFKPSERLSFALTSTCEESMPAALSLMAQRRYIDYRTSISNPYQLEAKINRTIKTALSASYQSVLDMLFGGVTLTHAYSYNSLSNGYDVTDDIIEYIRLPYATSGNIWQGDQTFSKGFFKWNSKISESFTIGSSQNEFYVDDAMHRGRSNYLRANISFTASFARWITFETSNEFSLSKTFTDGIANGNAKHTFTNSTSFVIWPCKQLSLMPTVMYYYNDYSASYRNNTFLNCNIEYSLGNAILSLKCSNLLDCRIFRRYNDNGIIQYSSQYSLRGRTIMLGIRFSIK</sequence>
<dbReference type="AlphaFoldDB" id="A0A4P7W7L2"/>
<proteinExistence type="predicted"/>
<evidence type="ECO:0008006" key="3">
    <source>
        <dbReference type="Google" id="ProtNLM"/>
    </source>
</evidence>
<dbReference type="RefSeq" id="WP_136416784.1">
    <property type="nucleotide sequence ID" value="NZ_CP039396.1"/>
</dbReference>
<keyword evidence="2" id="KW-1185">Reference proteome</keyword>
<protein>
    <recommendedName>
        <fullName evidence="3">Outer membrane protein beta-barrel domain-containing protein</fullName>
    </recommendedName>
</protein>
<accession>A0A4P7W7L2</accession>
<dbReference type="SUPFAM" id="SSF56935">
    <property type="entry name" value="Porins"/>
    <property type="match status" value="1"/>
</dbReference>
<gene>
    <name evidence="1" type="ORF">E7747_14915</name>
</gene>